<dbReference type="AlphaFoldDB" id="A0A1C7M8H1"/>
<dbReference type="Proteomes" id="UP000092993">
    <property type="component" value="Unassembled WGS sequence"/>
</dbReference>
<organism evidence="1 2">
    <name type="scientific">Grifola frondosa</name>
    <name type="common">Maitake</name>
    <name type="synonym">Polyporus frondosus</name>
    <dbReference type="NCBI Taxonomy" id="5627"/>
    <lineage>
        <taxon>Eukaryota</taxon>
        <taxon>Fungi</taxon>
        <taxon>Dikarya</taxon>
        <taxon>Basidiomycota</taxon>
        <taxon>Agaricomycotina</taxon>
        <taxon>Agaricomycetes</taxon>
        <taxon>Polyporales</taxon>
        <taxon>Grifolaceae</taxon>
        <taxon>Grifola</taxon>
    </lineage>
</organism>
<dbReference type="EMBL" id="LUGG01000007">
    <property type="protein sequence ID" value="OBZ72877.1"/>
    <property type="molecule type" value="Genomic_DNA"/>
</dbReference>
<sequence length="63" mass="7465">MWPQHIINNFRSIPEDSPLGNDYYGVYNKVLFLEFFERPKFAINPIYALPDFEKPASILSMRL</sequence>
<proteinExistence type="predicted"/>
<evidence type="ECO:0000313" key="2">
    <source>
        <dbReference type="Proteomes" id="UP000092993"/>
    </source>
</evidence>
<comment type="caution">
    <text evidence="1">The sequence shown here is derived from an EMBL/GenBank/DDBJ whole genome shotgun (WGS) entry which is preliminary data.</text>
</comment>
<evidence type="ECO:0000313" key="1">
    <source>
        <dbReference type="EMBL" id="OBZ72877.1"/>
    </source>
</evidence>
<accession>A0A1C7M8H1</accession>
<protein>
    <submittedName>
        <fullName evidence="1">Uncharacterized protein</fullName>
    </submittedName>
</protein>
<reference evidence="1 2" key="1">
    <citation type="submission" date="2016-03" db="EMBL/GenBank/DDBJ databases">
        <title>Whole genome sequencing of Grifola frondosa 9006-11.</title>
        <authorList>
            <person name="Min B."/>
            <person name="Park H."/>
            <person name="Kim J.-G."/>
            <person name="Cho H."/>
            <person name="Oh Y.-L."/>
            <person name="Kong W.-S."/>
            <person name="Choi I.-G."/>
        </authorList>
    </citation>
    <scope>NUCLEOTIDE SEQUENCE [LARGE SCALE GENOMIC DNA]</scope>
    <source>
        <strain evidence="1 2">9006-11</strain>
    </source>
</reference>
<keyword evidence="2" id="KW-1185">Reference proteome</keyword>
<gene>
    <name evidence="1" type="ORF">A0H81_07023</name>
</gene>
<name>A0A1C7M8H1_GRIFR</name>